<dbReference type="Pfam" id="PF13202">
    <property type="entry name" value="EF-hand_5"/>
    <property type="match status" value="2"/>
</dbReference>
<dbReference type="STRING" id="1265309.K529_002975"/>
<dbReference type="PROSITE" id="PS50222">
    <property type="entry name" value="EF_HAND_2"/>
    <property type="match status" value="1"/>
</dbReference>
<dbReference type="Gene3D" id="1.10.238.10">
    <property type="entry name" value="EF-hand"/>
    <property type="match status" value="2"/>
</dbReference>
<dbReference type="GO" id="GO:0005509">
    <property type="term" value="F:calcium ion binding"/>
    <property type="evidence" value="ECO:0007669"/>
    <property type="project" value="InterPro"/>
</dbReference>
<dbReference type="KEGG" id="rmb:K529_002975"/>
<dbReference type="GeneID" id="28248761"/>
<keyword evidence="2" id="KW-0732">Signal</keyword>
<dbReference type="RefSeq" id="WP_005645273.1">
    <property type="nucleotide sequence ID" value="NZ_CP015230.1"/>
</dbReference>
<protein>
    <submittedName>
        <fullName evidence="4">Calcium sensor EFh</fullName>
    </submittedName>
</protein>
<dbReference type="AlphaFoldDB" id="A0A1B0ZZK6"/>
<dbReference type="PROSITE" id="PS00018">
    <property type="entry name" value="EF_HAND_1"/>
    <property type="match status" value="2"/>
</dbReference>
<evidence type="ECO:0000256" key="1">
    <source>
        <dbReference type="SAM" id="MobiDB-lite"/>
    </source>
</evidence>
<evidence type="ECO:0000259" key="3">
    <source>
        <dbReference type="PROSITE" id="PS50222"/>
    </source>
</evidence>
<evidence type="ECO:0000313" key="5">
    <source>
        <dbReference type="Proteomes" id="UP000013243"/>
    </source>
</evidence>
<dbReference type="EMBL" id="CP015230">
    <property type="protein sequence ID" value="ANP39721.1"/>
    <property type="molecule type" value="Genomic_DNA"/>
</dbReference>
<feature type="domain" description="EF-hand" evidence="3">
    <location>
        <begin position="52"/>
        <end position="87"/>
    </location>
</feature>
<dbReference type="InterPro" id="IPR018247">
    <property type="entry name" value="EF_Hand_1_Ca_BS"/>
</dbReference>
<feature type="signal peptide" evidence="2">
    <location>
        <begin position="1"/>
        <end position="18"/>
    </location>
</feature>
<proteinExistence type="predicted"/>
<dbReference type="PANTHER" id="PTHR10827:SF84">
    <property type="entry name" value="EF-HAND DOMAIN-CONTAINING PROTEIN"/>
    <property type="match status" value="1"/>
</dbReference>
<dbReference type="Proteomes" id="UP000013243">
    <property type="component" value="Chromosome"/>
</dbReference>
<feature type="region of interest" description="Disordered" evidence="1">
    <location>
        <begin position="144"/>
        <end position="169"/>
    </location>
</feature>
<evidence type="ECO:0000313" key="4">
    <source>
        <dbReference type="EMBL" id="ANP39721.1"/>
    </source>
</evidence>
<sequence>MKKQILIATLLSLTTAAAGTQVLAMQGAGPRHEKPTFEQLDANGDGALTRDELEARGQERFAKADQNGDGVLSADELNARAQERAAKRTAAMIERFDKDGDGALSAEEMPSRRGPLNLLEKADTDGNGSISKAEFDTAQAIIEAVTKRQHHRGGPDKPRHGQGHGEASE</sequence>
<accession>A0A1B0ZZK6</accession>
<dbReference type="OrthoDB" id="5470953at2"/>
<name>A0A1B0ZZK6_9RHOB</name>
<dbReference type="InterPro" id="IPR002048">
    <property type="entry name" value="EF_hand_dom"/>
</dbReference>
<dbReference type="Pfam" id="PF13499">
    <property type="entry name" value="EF-hand_7"/>
    <property type="match status" value="1"/>
</dbReference>
<feature type="region of interest" description="Disordered" evidence="1">
    <location>
        <begin position="99"/>
        <end position="130"/>
    </location>
</feature>
<evidence type="ECO:0000256" key="2">
    <source>
        <dbReference type="SAM" id="SignalP"/>
    </source>
</evidence>
<reference evidence="4 5" key="1">
    <citation type="journal article" date="2016" name="ISME J.">
        <title>Global occurrence and heterogeneity of the Roseobacter-clade species Ruegeria mobilis.</title>
        <authorList>
            <person name="Sonnenschein E."/>
            <person name="Gram L."/>
        </authorList>
    </citation>
    <scope>NUCLEOTIDE SEQUENCE [LARGE SCALE GENOMIC DNA]</scope>
    <source>
        <strain evidence="4 5">F1926</strain>
    </source>
</reference>
<dbReference type="PANTHER" id="PTHR10827">
    <property type="entry name" value="RETICULOCALBIN"/>
    <property type="match status" value="1"/>
</dbReference>
<gene>
    <name evidence="4" type="ORF">K529_002975</name>
</gene>
<feature type="chain" id="PRO_5008518264" evidence="2">
    <location>
        <begin position="19"/>
        <end position="169"/>
    </location>
</feature>
<dbReference type="SUPFAM" id="SSF47473">
    <property type="entry name" value="EF-hand"/>
    <property type="match status" value="1"/>
</dbReference>
<dbReference type="InterPro" id="IPR011992">
    <property type="entry name" value="EF-hand-dom_pair"/>
</dbReference>
<organism evidence="4 5">
    <name type="scientific">Tritonibacter mobilis F1926</name>
    <dbReference type="NCBI Taxonomy" id="1265309"/>
    <lineage>
        <taxon>Bacteria</taxon>
        <taxon>Pseudomonadati</taxon>
        <taxon>Pseudomonadota</taxon>
        <taxon>Alphaproteobacteria</taxon>
        <taxon>Rhodobacterales</taxon>
        <taxon>Paracoccaceae</taxon>
        <taxon>Tritonibacter</taxon>
    </lineage>
</organism>